<evidence type="ECO:0000313" key="2">
    <source>
        <dbReference type="Proteomes" id="UP000824071"/>
    </source>
</evidence>
<reference evidence="1" key="2">
    <citation type="journal article" date="2021" name="PeerJ">
        <title>Extensive microbial diversity within the chicken gut microbiome revealed by metagenomics and culture.</title>
        <authorList>
            <person name="Gilroy R."/>
            <person name="Ravi A."/>
            <person name="Getino M."/>
            <person name="Pursley I."/>
            <person name="Horton D.L."/>
            <person name="Alikhan N.F."/>
            <person name="Baker D."/>
            <person name="Gharbi K."/>
            <person name="Hall N."/>
            <person name="Watson M."/>
            <person name="Adriaenssens E.M."/>
            <person name="Foster-Nyarko E."/>
            <person name="Jarju S."/>
            <person name="Secka A."/>
            <person name="Antonio M."/>
            <person name="Oren A."/>
            <person name="Chaudhuri R.R."/>
            <person name="La Ragione R."/>
            <person name="Hildebrand F."/>
            <person name="Pallen M.J."/>
        </authorList>
    </citation>
    <scope>NUCLEOTIDE SEQUENCE</scope>
    <source>
        <strain evidence="1">ChiGjej1B1-19959</strain>
    </source>
</reference>
<dbReference type="AlphaFoldDB" id="A0A9D1LDU4"/>
<gene>
    <name evidence="1" type="ORF">IAC53_05475</name>
</gene>
<name>A0A9D1LDU4_9FIRM</name>
<evidence type="ECO:0000313" key="1">
    <source>
        <dbReference type="EMBL" id="HIU36039.1"/>
    </source>
</evidence>
<dbReference type="EMBL" id="DVMW01000033">
    <property type="protein sequence ID" value="HIU36039.1"/>
    <property type="molecule type" value="Genomic_DNA"/>
</dbReference>
<comment type="caution">
    <text evidence="1">The sequence shown here is derived from an EMBL/GenBank/DDBJ whole genome shotgun (WGS) entry which is preliminary data.</text>
</comment>
<reference evidence="1" key="1">
    <citation type="submission" date="2020-10" db="EMBL/GenBank/DDBJ databases">
        <authorList>
            <person name="Gilroy R."/>
        </authorList>
    </citation>
    <scope>NUCLEOTIDE SEQUENCE</scope>
    <source>
        <strain evidence="1">ChiGjej1B1-19959</strain>
    </source>
</reference>
<organism evidence="1 2">
    <name type="scientific">Candidatus Fimenecus excrementigallinarum</name>
    <dbReference type="NCBI Taxonomy" id="2840816"/>
    <lineage>
        <taxon>Bacteria</taxon>
        <taxon>Bacillati</taxon>
        <taxon>Bacillota</taxon>
        <taxon>Clostridia</taxon>
        <taxon>Candidatus Fimenecus</taxon>
    </lineage>
</organism>
<dbReference type="InterPro" id="IPR002591">
    <property type="entry name" value="Phosphodiest/P_Trfase"/>
</dbReference>
<proteinExistence type="predicted"/>
<dbReference type="Gene3D" id="3.40.720.10">
    <property type="entry name" value="Alkaline Phosphatase, subunit A"/>
    <property type="match status" value="1"/>
</dbReference>
<dbReference type="SUPFAM" id="SSF53649">
    <property type="entry name" value="Alkaline phosphatase-like"/>
    <property type="match status" value="1"/>
</dbReference>
<sequence>MSIFTKQKDAAYLARLDTPGVFDNTTKTALPQTFVAKIIEKHFAAAKEKTPKALIMGFDGARADCMHLLVPSENEKVTGRLFASAYSAVNALKAEGGLFLSYAGGDPDCLQETTTAPGWAAILTGVWGKESGIWEHVTLHTDCPTVLRRLAEGGKKAAFLAEWPDHFKVTYKAEIEMAKTQGLPLTFTQYADDAALAEAFSQHIAGDTDCIFGIFEAPDANGHATGFSLDNPFFTAGTMRLDNVAYRLMEEVRARPTYSDEDWLVLITSDHGGHQRRHGTQMQYDRMTFIAVNKTI</sequence>
<dbReference type="Pfam" id="PF01663">
    <property type="entry name" value="Phosphodiest"/>
    <property type="match status" value="1"/>
</dbReference>
<accession>A0A9D1LDU4</accession>
<dbReference type="InterPro" id="IPR017850">
    <property type="entry name" value="Alkaline_phosphatase_core_sf"/>
</dbReference>
<dbReference type="Proteomes" id="UP000824071">
    <property type="component" value="Unassembled WGS sequence"/>
</dbReference>
<protein>
    <submittedName>
        <fullName evidence="1">Alkaline phosphatase family protein</fullName>
    </submittedName>
</protein>